<sequence length="166" mass="18077">MGSIISGRKDLIARMADDDNSNTDVLGSSNPQILRLQGGIHVAALKQSYNRLLRPGRLSGCLAGRPSALRHLQRSIVPSAQRASNGSIVITKIGQGLEKPHCGFQNQEIGESRECNAAVDRATEWSRVERISCYLEYADGVGWIFFRPRQTIVALGVASLLEAGYI</sequence>
<protein>
    <submittedName>
        <fullName evidence="1">Uncharacterized protein</fullName>
    </submittedName>
</protein>
<name>A0ABR3DLA8_NEUIN</name>
<gene>
    <name evidence="1" type="ORF">QR685DRAFT_595173</name>
</gene>
<comment type="caution">
    <text evidence="1">The sequence shown here is derived from an EMBL/GenBank/DDBJ whole genome shotgun (WGS) entry which is preliminary data.</text>
</comment>
<evidence type="ECO:0000313" key="1">
    <source>
        <dbReference type="EMBL" id="KAL0473441.1"/>
    </source>
</evidence>
<dbReference type="EMBL" id="JAVLET010000002">
    <property type="protein sequence ID" value="KAL0473441.1"/>
    <property type="molecule type" value="Genomic_DNA"/>
</dbReference>
<reference evidence="1 2" key="1">
    <citation type="submission" date="2023-09" db="EMBL/GenBank/DDBJ databases">
        <title>Multi-omics analysis of a traditional fermented food reveals byproduct-associated fungal strains for waste-to-food upcycling.</title>
        <authorList>
            <consortium name="Lawrence Berkeley National Laboratory"/>
            <person name="Rekdal V.M."/>
            <person name="Villalobos-Escobedo J.M."/>
            <person name="Rodriguez-Valeron N."/>
            <person name="Garcia M.O."/>
            <person name="Vasquez D.P."/>
            <person name="Damayanti I."/>
            <person name="Sorensen P.M."/>
            <person name="Baidoo E.E."/>
            <person name="De Carvalho A.C."/>
            <person name="Riley R."/>
            <person name="Lipzen A."/>
            <person name="He G."/>
            <person name="Yan M."/>
            <person name="Haridas S."/>
            <person name="Daum C."/>
            <person name="Yoshinaga Y."/>
            <person name="Ng V."/>
            <person name="Grigoriev I.V."/>
            <person name="Munk R."/>
            <person name="Nuraida L."/>
            <person name="Wijaya C.H."/>
            <person name="Morales P.-C."/>
            <person name="Keasling J.D."/>
        </authorList>
    </citation>
    <scope>NUCLEOTIDE SEQUENCE [LARGE SCALE GENOMIC DNA]</scope>
    <source>
        <strain evidence="1 2">FGSC 2613</strain>
    </source>
</reference>
<organism evidence="1 2">
    <name type="scientific">Neurospora intermedia</name>
    <dbReference type="NCBI Taxonomy" id="5142"/>
    <lineage>
        <taxon>Eukaryota</taxon>
        <taxon>Fungi</taxon>
        <taxon>Dikarya</taxon>
        <taxon>Ascomycota</taxon>
        <taxon>Pezizomycotina</taxon>
        <taxon>Sordariomycetes</taxon>
        <taxon>Sordariomycetidae</taxon>
        <taxon>Sordariales</taxon>
        <taxon>Sordariaceae</taxon>
        <taxon>Neurospora</taxon>
    </lineage>
</organism>
<accession>A0ABR3DLA8</accession>
<keyword evidence="2" id="KW-1185">Reference proteome</keyword>
<evidence type="ECO:0000313" key="2">
    <source>
        <dbReference type="Proteomes" id="UP001451303"/>
    </source>
</evidence>
<proteinExistence type="predicted"/>
<dbReference type="Proteomes" id="UP001451303">
    <property type="component" value="Unassembled WGS sequence"/>
</dbReference>